<evidence type="ECO:0000313" key="2">
    <source>
        <dbReference type="Proteomes" id="UP000053820"/>
    </source>
</evidence>
<dbReference type="Gene3D" id="3.40.470.10">
    <property type="entry name" value="Uracil-DNA glycosylase-like domain"/>
    <property type="match status" value="1"/>
</dbReference>
<dbReference type="HOGENOM" id="CLU_959961_0_0_1"/>
<protein>
    <submittedName>
        <fullName evidence="1">Unplaced genomic scaffold scaffold_17, whole genome shotgun sequence</fullName>
    </submittedName>
</protein>
<dbReference type="PANTHER" id="PTHR11264:SF0">
    <property type="entry name" value="URACIL-DNA GLYCOSYLASE"/>
    <property type="match status" value="1"/>
</dbReference>
<dbReference type="AlphaFoldDB" id="A0A0C9WEE5"/>
<dbReference type="GO" id="GO:0005634">
    <property type="term" value="C:nucleus"/>
    <property type="evidence" value="ECO:0007669"/>
    <property type="project" value="TreeGrafter"/>
</dbReference>
<dbReference type="SUPFAM" id="SSF52141">
    <property type="entry name" value="Uracil-DNA glycosylase-like"/>
    <property type="match status" value="1"/>
</dbReference>
<dbReference type="EMBL" id="KN839851">
    <property type="protein sequence ID" value="KIJ63257.1"/>
    <property type="molecule type" value="Genomic_DNA"/>
</dbReference>
<gene>
    <name evidence="1" type="ORF">HYDPIDRAFT_168492</name>
</gene>
<organism evidence="1 2">
    <name type="scientific">Hydnomerulius pinastri MD-312</name>
    <dbReference type="NCBI Taxonomy" id="994086"/>
    <lineage>
        <taxon>Eukaryota</taxon>
        <taxon>Fungi</taxon>
        <taxon>Dikarya</taxon>
        <taxon>Basidiomycota</taxon>
        <taxon>Agaricomycotina</taxon>
        <taxon>Agaricomycetes</taxon>
        <taxon>Agaricomycetidae</taxon>
        <taxon>Boletales</taxon>
        <taxon>Boletales incertae sedis</taxon>
        <taxon>Leucogyrophana</taxon>
    </lineage>
</organism>
<dbReference type="OrthoDB" id="10031947at2759"/>
<proteinExistence type="predicted"/>
<sequence>MTVTTTVAEGSGSVDTALEAGFGKPYFRKLKDFLISDEKSQVVYPPVLTKILDLLSQRHLMVIEVDSLRLCQSYCNRPIIVLSMFTARIHTIMSTKHMVSTRIFDDHEYSTVLKAPLFRIVFLRSATNKTARLPEEHLQLETTLRRYPILHATKDWASRFYINTFNKIKILFLSTITHRTPHIFPFYIRDLSSLAEAGVLWLNTVLTVRAHKANSHAKKGRESLTDAVIKAVLERGDGRGVVFFAWGLPAQQTIGRLGIDKTQWDLEKTSSLEHIKLGFRRPYPHPNISS</sequence>
<dbReference type="InterPro" id="IPR002043">
    <property type="entry name" value="UDG_fam1"/>
</dbReference>
<dbReference type="GO" id="GO:0005739">
    <property type="term" value="C:mitochondrion"/>
    <property type="evidence" value="ECO:0007669"/>
    <property type="project" value="TreeGrafter"/>
</dbReference>
<name>A0A0C9WEE5_9AGAM</name>
<evidence type="ECO:0000313" key="1">
    <source>
        <dbReference type="EMBL" id="KIJ63257.1"/>
    </source>
</evidence>
<dbReference type="InterPro" id="IPR036895">
    <property type="entry name" value="Uracil-DNA_glycosylase-like_sf"/>
</dbReference>
<keyword evidence="2" id="KW-1185">Reference proteome</keyword>
<dbReference type="Proteomes" id="UP000053820">
    <property type="component" value="Unassembled WGS sequence"/>
</dbReference>
<accession>A0A0C9WEE5</accession>
<dbReference type="GO" id="GO:0097510">
    <property type="term" value="P:base-excision repair, AP site formation via deaminated base removal"/>
    <property type="evidence" value="ECO:0007669"/>
    <property type="project" value="TreeGrafter"/>
</dbReference>
<dbReference type="PANTHER" id="PTHR11264">
    <property type="entry name" value="URACIL-DNA GLYCOSYLASE"/>
    <property type="match status" value="1"/>
</dbReference>
<reference evidence="1 2" key="1">
    <citation type="submission" date="2014-04" db="EMBL/GenBank/DDBJ databases">
        <title>Evolutionary Origins and Diversification of the Mycorrhizal Mutualists.</title>
        <authorList>
            <consortium name="DOE Joint Genome Institute"/>
            <consortium name="Mycorrhizal Genomics Consortium"/>
            <person name="Kohler A."/>
            <person name="Kuo A."/>
            <person name="Nagy L.G."/>
            <person name="Floudas D."/>
            <person name="Copeland A."/>
            <person name="Barry K.W."/>
            <person name="Cichocki N."/>
            <person name="Veneault-Fourrey C."/>
            <person name="LaButti K."/>
            <person name="Lindquist E.A."/>
            <person name="Lipzen A."/>
            <person name="Lundell T."/>
            <person name="Morin E."/>
            <person name="Murat C."/>
            <person name="Riley R."/>
            <person name="Ohm R."/>
            <person name="Sun H."/>
            <person name="Tunlid A."/>
            <person name="Henrissat B."/>
            <person name="Grigoriev I.V."/>
            <person name="Hibbett D.S."/>
            <person name="Martin F."/>
        </authorList>
    </citation>
    <scope>NUCLEOTIDE SEQUENCE [LARGE SCALE GENOMIC DNA]</scope>
    <source>
        <strain evidence="1 2">MD-312</strain>
    </source>
</reference>
<dbReference type="GO" id="GO:0004844">
    <property type="term" value="F:uracil DNA N-glycosylase activity"/>
    <property type="evidence" value="ECO:0007669"/>
    <property type="project" value="InterPro"/>
</dbReference>